<dbReference type="OrthoDB" id="8612398at2"/>
<evidence type="ECO:0000313" key="2">
    <source>
        <dbReference type="Proteomes" id="UP000245250"/>
    </source>
</evidence>
<organism evidence="1 2">
    <name type="scientific">Flavobacterium crocinum</name>
    <dbReference type="NCBI Taxonomy" id="2183896"/>
    <lineage>
        <taxon>Bacteria</taxon>
        <taxon>Pseudomonadati</taxon>
        <taxon>Bacteroidota</taxon>
        <taxon>Flavobacteriia</taxon>
        <taxon>Flavobacteriales</taxon>
        <taxon>Flavobacteriaceae</taxon>
        <taxon>Flavobacterium</taxon>
    </lineage>
</organism>
<gene>
    <name evidence="1" type="ORF">HYN56_00980</name>
</gene>
<sequence>MGLDMRPLGKPKPGFENRFKQIMHIIQGKEKQELSFFDKLKGKKVLSKEELLEEWFENQIQSYETIKAPRVGYDQIANDWIRERYNESDKELSEEDFLKEYNGFYVIELSKEPDAVPIYRAMGQDENVFRGQFLSDCVDVIGEDLVNEAWDTKFADEALDYGNRLMEKALKIARENNLEYLKNEKYPPENADETSIESKLHIAFSLAKWLIFYGKNGHGYEADF</sequence>
<dbReference type="RefSeq" id="WP_109190482.1">
    <property type="nucleotide sequence ID" value="NZ_CP029255.1"/>
</dbReference>
<dbReference type="AlphaFoldDB" id="A0A2S1YFQ0"/>
<dbReference type="Proteomes" id="UP000245250">
    <property type="component" value="Chromosome"/>
</dbReference>
<name>A0A2S1YFQ0_9FLAO</name>
<protein>
    <submittedName>
        <fullName evidence="1">Uncharacterized protein</fullName>
    </submittedName>
</protein>
<dbReference type="KEGG" id="fcr:HYN56_00980"/>
<accession>A0A2S1YFQ0</accession>
<dbReference type="EMBL" id="CP029255">
    <property type="protein sequence ID" value="AWK02861.1"/>
    <property type="molecule type" value="Genomic_DNA"/>
</dbReference>
<reference evidence="1 2" key="1">
    <citation type="submission" date="2018-05" db="EMBL/GenBank/DDBJ databases">
        <title>Genome sequencing of Flavobacterium sp. HYN0056.</title>
        <authorList>
            <person name="Yi H."/>
            <person name="Baek C."/>
        </authorList>
    </citation>
    <scope>NUCLEOTIDE SEQUENCE [LARGE SCALE GENOMIC DNA]</scope>
    <source>
        <strain evidence="1 2">HYN0056</strain>
    </source>
</reference>
<keyword evidence="2" id="KW-1185">Reference proteome</keyword>
<proteinExistence type="predicted"/>
<evidence type="ECO:0000313" key="1">
    <source>
        <dbReference type="EMBL" id="AWK02861.1"/>
    </source>
</evidence>